<gene>
    <name evidence="2" type="ORF">PTE30175_05068</name>
</gene>
<dbReference type="SUPFAM" id="SSF56322">
    <property type="entry name" value="ADC synthase"/>
    <property type="match status" value="1"/>
</dbReference>
<evidence type="ECO:0000313" key="3">
    <source>
        <dbReference type="Proteomes" id="UP000414233"/>
    </source>
</evidence>
<dbReference type="Pfam" id="PF01063">
    <property type="entry name" value="Aminotran_4"/>
    <property type="match status" value="1"/>
</dbReference>
<dbReference type="InterPro" id="IPR043131">
    <property type="entry name" value="BCAT-like_N"/>
</dbReference>
<accession>A0A5E4Z8L7</accession>
<evidence type="ECO:0000259" key="1">
    <source>
        <dbReference type="Pfam" id="PF00425"/>
    </source>
</evidence>
<protein>
    <submittedName>
        <fullName evidence="2">Anthranilate synthase</fullName>
    </submittedName>
</protein>
<dbReference type="PANTHER" id="PTHR11236:SF50">
    <property type="entry name" value="AMINODEOXYCHORISMATE SYNTHASE COMPONENT 1"/>
    <property type="match status" value="1"/>
</dbReference>
<dbReference type="InterPro" id="IPR036038">
    <property type="entry name" value="Aminotransferase-like"/>
</dbReference>
<dbReference type="InterPro" id="IPR019999">
    <property type="entry name" value="Anth_synth_I-like"/>
</dbReference>
<dbReference type="RefSeq" id="WP_224788968.1">
    <property type="nucleotide sequence ID" value="NZ_CABPRZ010000033.1"/>
</dbReference>
<feature type="domain" description="Chorismate-utilising enzyme C-terminal" evidence="1">
    <location>
        <begin position="133"/>
        <end position="407"/>
    </location>
</feature>
<dbReference type="SUPFAM" id="SSF56752">
    <property type="entry name" value="D-aminoacid aminotransferase-like PLP-dependent enzymes"/>
    <property type="match status" value="1"/>
</dbReference>
<proteinExistence type="predicted"/>
<sequence>MNHAVPMAAFALLDDSADPAHGARLYTGLVREVTCAGPASLAASLQEIEVATRNGLHAVLLADYEFGVRLSGVATVHTEAAPGALRGLLFARMIRLDAAGTQAWLAAQDGASEDSDAVPGVAGTAHLRADITQDAFAEAISRIHGWLADGECYQINYTYRLHFDAFGSPVALYRRLRARQPVPFGALIVLPDVEAPAQPGRAILSLSPELFVRHHDGKLMAKPMKGTAPASGDAVIDAERSGALAVDEKNRAENLMIVDLLRNDLGRLATPGSVRVPALFEVTRFASVLQMTSTVTADLPPGVGFDAVLRALFPCGSITGAPKHRTMQLIGELEAAPRNLYTGAIGWLDAPRDGAAGLGDFCLSVAIRTLELDPPRGDGLRPGRLGVGAGIVLDSRAEDEWDECRLKAQFLTALEPGFQLIETMAATRGEGIRHLDRHLQRLSASAAYFGFRCDPVMLRDALAALCAQLPDERQHRVRLALAHDGTPALTHGALAPLTSVAVLLADSTQATLADDLFLRHKTTVRARYDAAWQAAEAQGAFDTLFFNERGELTEGGRSNVFVKRNGRWVTPPLSTGVLPGVMRAVLLEDPAWDAAEAVITRDDLLAADDIVVCNALRGALPARIVGG</sequence>
<dbReference type="Gene3D" id="3.60.120.10">
    <property type="entry name" value="Anthranilate synthase"/>
    <property type="match status" value="1"/>
</dbReference>
<dbReference type="AlphaFoldDB" id="A0A5E4Z8L7"/>
<dbReference type="Proteomes" id="UP000414233">
    <property type="component" value="Unassembled WGS sequence"/>
</dbReference>
<dbReference type="Gene3D" id="3.20.10.10">
    <property type="entry name" value="D-amino Acid Aminotransferase, subunit A, domain 2"/>
    <property type="match status" value="1"/>
</dbReference>
<dbReference type="Pfam" id="PF00425">
    <property type="entry name" value="Chorismate_bind"/>
    <property type="match status" value="1"/>
</dbReference>
<reference evidence="2 3" key="1">
    <citation type="submission" date="2019-08" db="EMBL/GenBank/DDBJ databases">
        <authorList>
            <person name="Peeters C."/>
        </authorList>
    </citation>
    <scope>NUCLEOTIDE SEQUENCE [LARGE SCALE GENOMIC DNA]</scope>
    <source>
        <strain evidence="2 3">LMG 30175</strain>
    </source>
</reference>
<dbReference type="PRINTS" id="PR00095">
    <property type="entry name" value="ANTSNTHASEI"/>
</dbReference>
<dbReference type="GO" id="GO:0000162">
    <property type="term" value="P:L-tryptophan biosynthetic process"/>
    <property type="evidence" value="ECO:0007669"/>
    <property type="project" value="TreeGrafter"/>
</dbReference>
<keyword evidence="3" id="KW-1185">Reference proteome</keyword>
<dbReference type="InterPro" id="IPR001544">
    <property type="entry name" value="Aminotrans_IV"/>
</dbReference>
<dbReference type="Gene3D" id="3.30.470.10">
    <property type="match status" value="1"/>
</dbReference>
<dbReference type="InterPro" id="IPR015890">
    <property type="entry name" value="Chorismate_C"/>
</dbReference>
<organism evidence="2 3">
    <name type="scientific">Pandoraea terrae</name>
    <dbReference type="NCBI Taxonomy" id="1537710"/>
    <lineage>
        <taxon>Bacteria</taxon>
        <taxon>Pseudomonadati</taxon>
        <taxon>Pseudomonadota</taxon>
        <taxon>Betaproteobacteria</taxon>
        <taxon>Burkholderiales</taxon>
        <taxon>Burkholderiaceae</taxon>
        <taxon>Pandoraea</taxon>
    </lineage>
</organism>
<dbReference type="EMBL" id="CABPRZ010000033">
    <property type="protein sequence ID" value="VVE57148.1"/>
    <property type="molecule type" value="Genomic_DNA"/>
</dbReference>
<dbReference type="GO" id="GO:0046820">
    <property type="term" value="F:4-amino-4-deoxychorismate synthase activity"/>
    <property type="evidence" value="ECO:0007669"/>
    <property type="project" value="TreeGrafter"/>
</dbReference>
<dbReference type="PANTHER" id="PTHR11236">
    <property type="entry name" value="AMINOBENZOATE/ANTHRANILATE SYNTHASE"/>
    <property type="match status" value="1"/>
</dbReference>
<dbReference type="InterPro" id="IPR043132">
    <property type="entry name" value="BCAT-like_C"/>
</dbReference>
<name>A0A5E4Z8L7_9BURK</name>
<evidence type="ECO:0000313" key="2">
    <source>
        <dbReference type="EMBL" id="VVE57148.1"/>
    </source>
</evidence>
<dbReference type="InterPro" id="IPR005801">
    <property type="entry name" value="ADC_synthase"/>
</dbReference>